<proteinExistence type="predicted"/>
<dbReference type="AlphaFoldDB" id="A0A9P6DN59"/>
<accession>A0A9P6DN59</accession>
<reference evidence="2" key="1">
    <citation type="journal article" date="2020" name="Nat. Commun.">
        <title>Large-scale genome sequencing of mycorrhizal fungi provides insights into the early evolution of symbiotic traits.</title>
        <authorList>
            <person name="Miyauchi S."/>
            <person name="Kiss E."/>
            <person name="Kuo A."/>
            <person name="Drula E."/>
            <person name="Kohler A."/>
            <person name="Sanchez-Garcia M."/>
            <person name="Morin E."/>
            <person name="Andreopoulos B."/>
            <person name="Barry K.W."/>
            <person name="Bonito G."/>
            <person name="Buee M."/>
            <person name="Carver A."/>
            <person name="Chen C."/>
            <person name="Cichocki N."/>
            <person name="Clum A."/>
            <person name="Culley D."/>
            <person name="Crous P.W."/>
            <person name="Fauchery L."/>
            <person name="Girlanda M."/>
            <person name="Hayes R.D."/>
            <person name="Keri Z."/>
            <person name="LaButti K."/>
            <person name="Lipzen A."/>
            <person name="Lombard V."/>
            <person name="Magnuson J."/>
            <person name="Maillard F."/>
            <person name="Murat C."/>
            <person name="Nolan M."/>
            <person name="Ohm R.A."/>
            <person name="Pangilinan J."/>
            <person name="Pereira M.F."/>
            <person name="Perotto S."/>
            <person name="Peter M."/>
            <person name="Pfister S."/>
            <person name="Riley R."/>
            <person name="Sitrit Y."/>
            <person name="Stielow J.B."/>
            <person name="Szollosi G."/>
            <person name="Zifcakova L."/>
            <person name="Stursova M."/>
            <person name="Spatafora J.W."/>
            <person name="Tedersoo L."/>
            <person name="Vaario L.M."/>
            <person name="Yamada A."/>
            <person name="Yan M."/>
            <person name="Wang P."/>
            <person name="Xu J."/>
            <person name="Bruns T."/>
            <person name="Baldrian P."/>
            <person name="Vilgalys R."/>
            <person name="Dunand C."/>
            <person name="Henrissat B."/>
            <person name="Grigoriev I.V."/>
            <person name="Hibbett D."/>
            <person name="Nagy L.G."/>
            <person name="Martin F.M."/>
        </authorList>
    </citation>
    <scope>NUCLEOTIDE SEQUENCE</scope>
    <source>
        <strain evidence="2">UP504</strain>
    </source>
</reference>
<feature type="region of interest" description="Disordered" evidence="1">
    <location>
        <begin position="1"/>
        <end position="34"/>
    </location>
</feature>
<evidence type="ECO:0000313" key="2">
    <source>
        <dbReference type="EMBL" id="KAF9504954.1"/>
    </source>
</evidence>
<evidence type="ECO:0000256" key="1">
    <source>
        <dbReference type="SAM" id="MobiDB-lite"/>
    </source>
</evidence>
<keyword evidence="3" id="KW-1185">Reference proteome</keyword>
<name>A0A9P6DN59_9AGAM</name>
<comment type="caution">
    <text evidence="2">The sequence shown here is derived from an EMBL/GenBank/DDBJ whole genome shotgun (WGS) entry which is preliminary data.</text>
</comment>
<dbReference type="Proteomes" id="UP000886523">
    <property type="component" value="Unassembled WGS sequence"/>
</dbReference>
<dbReference type="EMBL" id="MU129183">
    <property type="protein sequence ID" value="KAF9504954.1"/>
    <property type="molecule type" value="Genomic_DNA"/>
</dbReference>
<sequence length="160" mass="17127">MNTTHFDPHGNGTPLPDTYHTGNLIPPPSSHPQHAQTAFIVQQMLSHTLEDIKSPSPSEEVLSLFGPLSVYMKNISDTVPTHLSLPPNITSATEFSQAYSKMPALHKKQTSNLDPYVGGEHSGKKAKHDANASSCSLQALGVISTGPIVQCMSPVSSSDR</sequence>
<protein>
    <submittedName>
        <fullName evidence="2">Uncharacterized protein</fullName>
    </submittedName>
</protein>
<organism evidence="2 3">
    <name type="scientific">Hydnum rufescens UP504</name>
    <dbReference type="NCBI Taxonomy" id="1448309"/>
    <lineage>
        <taxon>Eukaryota</taxon>
        <taxon>Fungi</taxon>
        <taxon>Dikarya</taxon>
        <taxon>Basidiomycota</taxon>
        <taxon>Agaricomycotina</taxon>
        <taxon>Agaricomycetes</taxon>
        <taxon>Cantharellales</taxon>
        <taxon>Hydnaceae</taxon>
        <taxon>Hydnum</taxon>
    </lineage>
</organism>
<gene>
    <name evidence="2" type="ORF">BS47DRAFT_1400879</name>
</gene>
<evidence type="ECO:0000313" key="3">
    <source>
        <dbReference type="Proteomes" id="UP000886523"/>
    </source>
</evidence>